<comment type="caution">
    <text evidence="2">The sequence shown here is derived from an EMBL/GenBank/DDBJ whole genome shotgun (WGS) entry which is preliminary data.</text>
</comment>
<gene>
    <name evidence="2" type="ORF">GLW05_18515</name>
</gene>
<keyword evidence="1" id="KW-0812">Transmembrane</keyword>
<dbReference type="Proteomes" id="UP000468638">
    <property type="component" value="Unassembled WGS sequence"/>
</dbReference>
<evidence type="ECO:0000313" key="3">
    <source>
        <dbReference type="Proteomes" id="UP000468638"/>
    </source>
</evidence>
<feature type="transmembrane region" description="Helical" evidence="1">
    <location>
        <begin position="72"/>
        <end position="90"/>
    </location>
</feature>
<proteinExistence type="predicted"/>
<feature type="transmembrane region" description="Helical" evidence="1">
    <location>
        <begin position="41"/>
        <end position="60"/>
    </location>
</feature>
<evidence type="ECO:0000313" key="2">
    <source>
        <dbReference type="EMBL" id="MYL35574.1"/>
    </source>
</evidence>
<protein>
    <submittedName>
        <fullName evidence="2">Uncharacterized protein</fullName>
    </submittedName>
</protein>
<dbReference type="RefSeq" id="WP_160910130.1">
    <property type="nucleotide sequence ID" value="NZ_WMEQ01000018.1"/>
</dbReference>
<evidence type="ECO:0000256" key="1">
    <source>
        <dbReference type="SAM" id="Phobius"/>
    </source>
</evidence>
<keyword evidence="1" id="KW-0472">Membrane</keyword>
<dbReference type="AlphaFoldDB" id="A0A6I5A5F2"/>
<dbReference type="EMBL" id="WMEQ01000018">
    <property type="protein sequence ID" value="MYL35574.1"/>
    <property type="molecule type" value="Genomic_DNA"/>
</dbReference>
<organism evidence="2 3">
    <name type="scientific">Pontibacillus yanchengensis</name>
    <dbReference type="NCBI Taxonomy" id="462910"/>
    <lineage>
        <taxon>Bacteria</taxon>
        <taxon>Bacillati</taxon>
        <taxon>Bacillota</taxon>
        <taxon>Bacilli</taxon>
        <taxon>Bacillales</taxon>
        <taxon>Bacillaceae</taxon>
        <taxon>Pontibacillus</taxon>
    </lineage>
</organism>
<accession>A0A6I5A5F2</accession>
<name>A0A6I5A5F2_9BACI</name>
<sequence>MEEEKDLYKKENGDYLSYDMSVVNKYITMEEFSSKLRKIKIIFIVIATFVIFSRGLFDIYLIDGSEYQDMPLFLIAIIALPINYFISYFLHKNAYQSVSKNKIYSFKFKELLFEPIS</sequence>
<keyword evidence="1" id="KW-1133">Transmembrane helix</keyword>
<reference evidence="2 3" key="1">
    <citation type="submission" date="2019-11" db="EMBL/GenBank/DDBJ databases">
        <title>Genome sequences of 17 halophilic strains isolated from different environments.</title>
        <authorList>
            <person name="Furrow R.E."/>
        </authorList>
    </citation>
    <scope>NUCLEOTIDE SEQUENCE [LARGE SCALE GENOMIC DNA]</scope>
    <source>
        <strain evidence="2 3">22514_16_FS</strain>
    </source>
</reference>